<comment type="caution">
    <text evidence="2">The sequence shown here is derived from an EMBL/GenBank/DDBJ whole genome shotgun (WGS) entry which is preliminary data.</text>
</comment>
<evidence type="ECO:0000256" key="1">
    <source>
        <dbReference type="SAM" id="MobiDB-lite"/>
    </source>
</evidence>
<sequence>MDTQCQGTCLSGVKRGTSCTRRGRIYSSYSGASFCHFHAPKADRIVSDHDYNMNENYSEGIHPPSKEHANLQYIGKKYDPQQYDLTKIANQPNSSGDSSHGHKSTFYQAAQCAPRDSGCKHELLPPFQMTGDSGHDHKSTFYQAAQCAPRDSGCKHELLARLQTDPEGQRYAAQAQQASLRLLSALLDGNTRNAKPENVDRQPQSAVPRLMPQDLHENGTSLQVYATLEGSGDRAPALVAEGFAPQAAQESQSCSAPESIALEQPANRLPSLQPQAVLPPQDQSRYGRGGPRPRKVSPSPEPGRRAPQPMPSEKSRPIEEDLICQLMSKIAPLQSSALPLKTRRYECANEIFRLQLICTPISQETVTQIELPPFLGHSRRYRASSGASCSLPLGLLENRK</sequence>
<name>A0A9P4NDS8_9PEZI</name>
<proteinExistence type="predicted"/>
<dbReference type="AlphaFoldDB" id="A0A9P4NDS8"/>
<accession>A0A9P4NDS8</accession>
<dbReference type="Proteomes" id="UP000800235">
    <property type="component" value="Unassembled WGS sequence"/>
</dbReference>
<feature type="region of interest" description="Disordered" evidence="1">
    <location>
        <begin position="271"/>
        <end position="316"/>
    </location>
</feature>
<evidence type="ECO:0000313" key="3">
    <source>
        <dbReference type="Proteomes" id="UP000800235"/>
    </source>
</evidence>
<dbReference type="EMBL" id="MU007166">
    <property type="protein sequence ID" value="KAF2416202.1"/>
    <property type="molecule type" value="Genomic_DNA"/>
</dbReference>
<organism evidence="2 3">
    <name type="scientific">Tothia fuscella</name>
    <dbReference type="NCBI Taxonomy" id="1048955"/>
    <lineage>
        <taxon>Eukaryota</taxon>
        <taxon>Fungi</taxon>
        <taxon>Dikarya</taxon>
        <taxon>Ascomycota</taxon>
        <taxon>Pezizomycotina</taxon>
        <taxon>Dothideomycetes</taxon>
        <taxon>Pleosporomycetidae</taxon>
        <taxon>Venturiales</taxon>
        <taxon>Cylindrosympodiaceae</taxon>
        <taxon>Tothia</taxon>
    </lineage>
</organism>
<reference evidence="2" key="1">
    <citation type="journal article" date="2020" name="Stud. Mycol.">
        <title>101 Dothideomycetes genomes: a test case for predicting lifestyles and emergence of pathogens.</title>
        <authorList>
            <person name="Haridas S."/>
            <person name="Albert R."/>
            <person name="Binder M."/>
            <person name="Bloem J."/>
            <person name="Labutti K."/>
            <person name="Salamov A."/>
            <person name="Andreopoulos B."/>
            <person name="Baker S."/>
            <person name="Barry K."/>
            <person name="Bills G."/>
            <person name="Bluhm B."/>
            <person name="Cannon C."/>
            <person name="Castanera R."/>
            <person name="Culley D."/>
            <person name="Daum C."/>
            <person name="Ezra D."/>
            <person name="Gonzalez J."/>
            <person name="Henrissat B."/>
            <person name="Kuo A."/>
            <person name="Liang C."/>
            <person name="Lipzen A."/>
            <person name="Lutzoni F."/>
            <person name="Magnuson J."/>
            <person name="Mondo S."/>
            <person name="Nolan M."/>
            <person name="Ohm R."/>
            <person name="Pangilinan J."/>
            <person name="Park H.-J."/>
            <person name="Ramirez L."/>
            <person name="Alfaro M."/>
            <person name="Sun H."/>
            <person name="Tritt A."/>
            <person name="Yoshinaga Y."/>
            <person name="Zwiers L.-H."/>
            <person name="Turgeon B."/>
            <person name="Goodwin S."/>
            <person name="Spatafora J."/>
            <person name="Crous P."/>
            <person name="Grigoriev I."/>
        </authorList>
    </citation>
    <scope>NUCLEOTIDE SEQUENCE</scope>
    <source>
        <strain evidence="2">CBS 130266</strain>
    </source>
</reference>
<gene>
    <name evidence="2" type="ORF">EJ08DRAFT_703706</name>
</gene>
<keyword evidence="3" id="KW-1185">Reference proteome</keyword>
<protein>
    <submittedName>
        <fullName evidence="2">Uncharacterized protein</fullName>
    </submittedName>
</protein>
<evidence type="ECO:0000313" key="2">
    <source>
        <dbReference type="EMBL" id="KAF2416202.1"/>
    </source>
</evidence>